<dbReference type="Proteomes" id="UP001153954">
    <property type="component" value="Unassembled WGS sequence"/>
</dbReference>
<protein>
    <submittedName>
        <fullName evidence="1">Uncharacterized protein</fullName>
    </submittedName>
</protein>
<evidence type="ECO:0000313" key="2">
    <source>
        <dbReference type="Proteomes" id="UP001153954"/>
    </source>
</evidence>
<evidence type="ECO:0000313" key="1">
    <source>
        <dbReference type="EMBL" id="CAH2105441.1"/>
    </source>
</evidence>
<reference evidence="1" key="1">
    <citation type="submission" date="2022-03" db="EMBL/GenBank/DDBJ databases">
        <authorList>
            <person name="Tunstrom K."/>
        </authorList>
    </citation>
    <scope>NUCLEOTIDE SEQUENCE</scope>
</reference>
<keyword evidence="2" id="KW-1185">Reference proteome</keyword>
<sequence length="110" mass="12465">MRSCGAVWCKDGVPQWAIEDREVERISLPLRSPHPACHIDLQFKCQVDQEQLMANNGHDFNIYKDGSKIEGKVNAALSVWRGAAETKTLKLALPSDCTVYQKELLTIYKF</sequence>
<dbReference type="EMBL" id="CAKOGL010000028">
    <property type="protein sequence ID" value="CAH2105441.1"/>
    <property type="molecule type" value="Genomic_DNA"/>
</dbReference>
<proteinExistence type="predicted"/>
<comment type="caution">
    <text evidence="1">The sequence shown here is derived from an EMBL/GenBank/DDBJ whole genome shotgun (WGS) entry which is preliminary data.</text>
</comment>
<dbReference type="AlphaFoldDB" id="A0AAU9V8G7"/>
<organism evidence="1 2">
    <name type="scientific">Euphydryas editha</name>
    <name type="common">Edith's checkerspot</name>
    <dbReference type="NCBI Taxonomy" id="104508"/>
    <lineage>
        <taxon>Eukaryota</taxon>
        <taxon>Metazoa</taxon>
        <taxon>Ecdysozoa</taxon>
        <taxon>Arthropoda</taxon>
        <taxon>Hexapoda</taxon>
        <taxon>Insecta</taxon>
        <taxon>Pterygota</taxon>
        <taxon>Neoptera</taxon>
        <taxon>Endopterygota</taxon>
        <taxon>Lepidoptera</taxon>
        <taxon>Glossata</taxon>
        <taxon>Ditrysia</taxon>
        <taxon>Papilionoidea</taxon>
        <taxon>Nymphalidae</taxon>
        <taxon>Nymphalinae</taxon>
        <taxon>Euphydryas</taxon>
    </lineage>
</organism>
<accession>A0AAU9V8G7</accession>
<name>A0AAU9V8G7_EUPED</name>
<gene>
    <name evidence="1" type="ORF">EEDITHA_LOCUS19696</name>
</gene>